<name>A0A016W2U8_9BILA</name>
<comment type="caution">
    <text evidence="2">The sequence shown here is derived from an EMBL/GenBank/DDBJ whole genome shotgun (WGS) entry which is preliminary data.</text>
</comment>
<proteinExistence type="predicted"/>
<reference evidence="3" key="1">
    <citation type="journal article" date="2015" name="Nat. Genet.">
        <title>The genome and transcriptome of the zoonotic hookworm Ancylostoma ceylanicum identify infection-specific gene families.</title>
        <authorList>
            <person name="Schwarz E.M."/>
            <person name="Hu Y."/>
            <person name="Antoshechkin I."/>
            <person name="Miller M.M."/>
            <person name="Sternberg P.W."/>
            <person name="Aroian R.V."/>
        </authorList>
    </citation>
    <scope>NUCLEOTIDE SEQUENCE</scope>
    <source>
        <strain evidence="3">HY135</strain>
    </source>
</reference>
<dbReference type="AlphaFoldDB" id="A0A016W2U8"/>
<accession>A0A016W2U8</accession>
<protein>
    <submittedName>
        <fullName evidence="2">Uncharacterized protein</fullName>
    </submittedName>
</protein>
<organism evidence="2 3">
    <name type="scientific">Ancylostoma ceylanicum</name>
    <dbReference type="NCBI Taxonomy" id="53326"/>
    <lineage>
        <taxon>Eukaryota</taxon>
        <taxon>Metazoa</taxon>
        <taxon>Ecdysozoa</taxon>
        <taxon>Nematoda</taxon>
        <taxon>Chromadorea</taxon>
        <taxon>Rhabditida</taxon>
        <taxon>Rhabditina</taxon>
        <taxon>Rhabditomorpha</taxon>
        <taxon>Strongyloidea</taxon>
        <taxon>Ancylostomatidae</taxon>
        <taxon>Ancylostomatinae</taxon>
        <taxon>Ancylostoma</taxon>
    </lineage>
</organism>
<gene>
    <name evidence="2" type="primary">Acey_s0002.g883</name>
    <name evidence="2" type="ORF">Y032_0002g883</name>
</gene>
<keyword evidence="3" id="KW-1185">Reference proteome</keyword>
<evidence type="ECO:0000313" key="3">
    <source>
        <dbReference type="Proteomes" id="UP000024635"/>
    </source>
</evidence>
<dbReference type="Proteomes" id="UP000024635">
    <property type="component" value="Unassembled WGS sequence"/>
</dbReference>
<sequence>MNMYSSNALLKLLISLDREDNVISLNKFVLFFKLTITVSSQNMIEEWIMDGETTDCIGTRFVVPGVASGPWPEVKESKENKKEKKDKQKPSTSEKNEKKK</sequence>
<feature type="region of interest" description="Disordered" evidence="1">
    <location>
        <begin position="65"/>
        <end position="100"/>
    </location>
</feature>
<feature type="compositionally biased region" description="Basic and acidic residues" evidence="1">
    <location>
        <begin position="73"/>
        <end position="100"/>
    </location>
</feature>
<dbReference type="EMBL" id="JARK01001338">
    <property type="protein sequence ID" value="EYC33587.1"/>
    <property type="molecule type" value="Genomic_DNA"/>
</dbReference>
<evidence type="ECO:0000256" key="1">
    <source>
        <dbReference type="SAM" id="MobiDB-lite"/>
    </source>
</evidence>
<evidence type="ECO:0000313" key="2">
    <source>
        <dbReference type="EMBL" id="EYC33587.1"/>
    </source>
</evidence>